<keyword evidence="2" id="KW-0596">Phosphopantetheine</keyword>
<evidence type="ECO:0000259" key="9">
    <source>
        <dbReference type="PROSITE" id="PS50075"/>
    </source>
</evidence>
<keyword evidence="11" id="KW-1185">Reference proteome</keyword>
<dbReference type="Gene3D" id="3.30.300.30">
    <property type="match status" value="3"/>
</dbReference>
<keyword evidence="4" id="KW-0436">Ligase</keyword>
<keyword evidence="6" id="KW-0677">Repeat</keyword>
<organism evidence="10 11">
    <name type="scientific">[Torrubiella] hemipterigena</name>
    <dbReference type="NCBI Taxonomy" id="1531966"/>
    <lineage>
        <taxon>Eukaryota</taxon>
        <taxon>Fungi</taxon>
        <taxon>Dikarya</taxon>
        <taxon>Ascomycota</taxon>
        <taxon>Pezizomycotina</taxon>
        <taxon>Sordariomycetes</taxon>
        <taxon>Hypocreomycetidae</taxon>
        <taxon>Hypocreales</taxon>
        <taxon>Clavicipitaceae</taxon>
        <taxon>Clavicipitaceae incertae sedis</taxon>
        <taxon>'Torrubiella' clade</taxon>
    </lineage>
</organism>
<dbReference type="PROSITE" id="PS00012">
    <property type="entry name" value="PHOSPHOPANTETHEINE"/>
    <property type="match status" value="3"/>
</dbReference>
<dbReference type="Gene3D" id="3.40.50.150">
    <property type="entry name" value="Vaccinia Virus protein VP39"/>
    <property type="match status" value="1"/>
</dbReference>
<dbReference type="SUPFAM" id="SSF52777">
    <property type="entry name" value="CoA-dependent acyltransferases"/>
    <property type="match status" value="6"/>
</dbReference>
<comment type="similarity">
    <text evidence="7">Belongs to the NRP synthetase family.</text>
</comment>
<dbReference type="Gene3D" id="1.10.1200.10">
    <property type="entry name" value="ACP-like"/>
    <property type="match status" value="3"/>
</dbReference>
<dbReference type="Gene3D" id="3.40.50.12780">
    <property type="entry name" value="N-terminal domain of ligase-like"/>
    <property type="match status" value="1"/>
</dbReference>
<dbReference type="HOGENOM" id="CLU_000022_60_1_1"/>
<dbReference type="InterPro" id="IPR029063">
    <property type="entry name" value="SAM-dependent_MTases_sf"/>
</dbReference>
<accession>A0A0A1SQ32</accession>
<dbReference type="CDD" id="cd05930">
    <property type="entry name" value="A_NRPS"/>
    <property type="match status" value="1"/>
</dbReference>
<dbReference type="GO" id="GO:0016740">
    <property type="term" value="F:transferase activity"/>
    <property type="evidence" value="ECO:0007669"/>
    <property type="project" value="UniProtKB-KW"/>
</dbReference>
<dbReference type="GO" id="GO:0031177">
    <property type="term" value="F:phosphopantetheine binding"/>
    <property type="evidence" value="ECO:0007669"/>
    <property type="project" value="InterPro"/>
</dbReference>
<feature type="domain" description="Carrier" evidence="9">
    <location>
        <begin position="2616"/>
        <end position="2690"/>
    </location>
</feature>
<dbReference type="OrthoDB" id="416786at2759"/>
<dbReference type="InterPro" id="IPR001242">
    <property type="entry name" value="Condensation_dom"/>
</dbReference>
<proteinExistence type="inferred from homology"/>
<dbReference type="SUPFAM" id="SSF47336">
    <property type="entry name" value="ACP-like"/>
    <property type="match status" value="3"/>
</dbReference>
<dbReference type="Gene3D" id="2.30.38.10">
    <property type="entry name" value="Luciferase, Domain 3"/>
    <property type="match status" value="1"/>
</dbReference>
<evidence type="ECO:0000256" key="1">
    <source>
        <dbReference type="ARBA" id="ARBA00005107"/>
    </source>
</evidence>
<dbReference type="Pfam" id="PF00668">
    <property type="entry name" value="Condensation"/>
    <property type="match status" value="2"/>
</dbReference>
<keyword evidence="5" id="KW-0808">Transferase</keyword>
<dbReference type="InterPro" id="IPR036736">
    <property type="entry name" value="ACP-like_sf"/>
</dbReference>
<sequence length="3150" mass="347065">MAPFISGEATQKHSSSSPLLSVDRLDDSTTLYEQASQYFGIGREEIEAILPCTPFQCDIVDCAAKDKALSIGHVSYRIPQDVDIDLLAAAWKETVRQSPALRTSIFQSQEGAAFQVVLRQSFVFSRLYLTSVDLLHSVVQDETAAAASGSRCNRFALLDDADARERLLIWTFSHSLVDAALRKHTLARVLMTCKEKQDELIAAPDTPDPSEEAKSDRSLPSDSFDLPKAPTSKDMEHAAQFWKQRLGGLNASSFPSLPNQLASPSPRAYSQHCISFLAADAAQRGYSATTLCRSALAILLSHYSHSPEALFGVVVEGHGSGRAVVPMRVHCASDLLVSDFITKLHADDEAMRKIPNVGLRAISNIGDDGSTACGFQTVLRITNDSDSVESDEIHQLVQEPEEFVPCANRALLLSCRVVSTGASLTARYDEGVISSNQVARLLRQFGGLIRQLQSSSDSELRLGQLDMATTDDKEEIQGWNSEPLVAKDTLLHTELLRTALSSPNQPAISAWDGDWTYAELDNVSTQLAEHLESVDFGKEQAIVPLYFEKSKWVVASMLAVLKAGHAFTLIDPKDPPGRVSQVVEQSRAAVALTSKLHHNTVQGLVGRGIVVDDDLVTSKSSGQEPRVKSAPKSNDLSYVIFTSGSTGTPKGIMIEHHAFASCATKFGPALGITNTTRALQFGSHAFGACLLEVMTTLIHGGCVCIPSDDDRMNDVPGFINRFSVNWVMATPSYMGTFQPDDVPGLQTLVLVGEQMLQSVNNIWAPRLNLLNGYGQSESSSLCSVASIQPNATEPNNIGRMVGAHAWIVDPNNSKQLAAIGAVGELVIESPGIARDYIIPLLQDQSPFIALTPAWYPQKQLPRGSRLYKTGDFARYASDGTVVCLGRMDSQVKIRGQRVEMGAVETCLRQQLPKNVTVVAEAITRSDSSHSKVLAAFLIGSVPGTKDTKHSHILSADATNGINTKLQQVLPPFSVPVCYISMQDLPRTATGKVDRRRLRSLGAEILSQQTHETEAQSTQTSTEIPTDIYGKLEKIWFQSLKTEPNPSNKGASFFEMGGDSITAIKMVNMARSAGINLKVSDILRNSTLTSLAAIITGSSGPLTTIPKLAQTGPVEQSYAQGRLWFLDQLEIGASWYLIPYAVRMRGSVDVRALTSALLALEQRHETLRTTFANNDGGGVQIVHKKLAKELRVIDVSGSGDDGYLESLRSEQTAPFDLTVEAGWRAALIRLSDTDHVLSIVMHHIISDGWSIDILRRDLGQLYTAALAGVDPLSAMKPLPIQYVDFSVWQKQEAQAKQHEKQLQYWQKQLADCSPAKFPTDFPRPALLSGDAGVVPVTIDGELYQKLRSFCNTHQVTSFSVLLATFRAAHYRLTGVDDAVIGRPIANRNRWELEDMIGFFVNTQCMRITVDDDDTFESLVHQVRATTTAAFENEDVPFERVVSALLPGSRDLSQTPLAQLMFAVHSQKDLGKFELQNLETQPLTNKAYTRFDIEFHLFQQDAALTGALNFAMELFTPESMQNVVNVFFEILHGGLDQPQTPISLVPLTSGIPRLEKMGLLQINDVEYPRDSNVVDIFRAQAASCPDAMALIDSSSRLTYAELDHQSDRLAAWLRRQNLAPETLVGVLAPRSCQTIVAFFGILKANLAYIPLDVRSPIARVKDILSTISGRAIVLLGDDVAVPELQLPELELVRISEALKSGNPNDSLYSKDLAHPSATSLAYVLFTSGSTGKPKGVMIEHRVIVRLVKGNIIPHFPPQPIMAHMYNIAFDGATYEIFGMLLNGGTLVCVDYMTTLDGKALSAVYAQEQINVAMMAPALLKLYLVDARDALKNLDLLLVAGDRFDRQDAIESQALIRGQCYNLYGPTENGVLSTVYNVAPDDPFVNGVPLGWSINNSGAFITDANQQLVGAGVMGELVVTGDGLGRGYTDPALDVNRFIQFTVKGKTVRAYRTGDRVRYRVNDGLIEFFGRMDFQFKIRGNRIESAEVEAAILSNEAVRDTAVVVRGEEGQELEMVGFIVANDNISTEKEETDNQVEGWQELFDGGMYSDIDTISPESIGNDFKGWTSMYDGNDIDKTEMQEWLDDTMATLHDGQSPGHVLEIGTGSGMILFNLGPELQSYIGLEPSKSAAAWVNGAIKAIPAYSGKAQVHVGTAADIDKLGQIRTNLVVINSVAQYFPTPEYLTEVIDTLVRIPGLKRIFFGDMRSQATNRHFLAARAIFTLGNNASKHDVQQKIAELEEREEEFLVEPAYFTTLQDLRPDLIRHVEIIPKNMQATNELSAYRYAAVVHLHASDDEAARPLHDTKDEDWIDFAASQMDRESLLALLKLSKDKQTVCVSNIPYSKTIFERHILESLERDGMSGEENNLDGAAWISSMRSEAEKCASLAVPELVKLAKQSGFSVEVSAARQWSQSGGLDAVFHHYPSSETVSRTLVRFPTDNKVRASFTLANRPLQRLQRRRAALQVREHLQSLVPSYMIPAHIIALDQMPINANGKVDRKELARRARIIPTRRPAAPTPVPVFPISDIEVILCEQATEAFGMDVKISDHFFELGGHSLLATKLIARIGQHFHARVTVKDVFDHPIFADLAAVIRQRLALQDPIVPDGGLAKDGQSARVAPRTEIESILCEEFATVLGIQVGITDNFFDLGGHSLMATKLAARIGHRLDTTVSVKQVFDHPVLFHLASALALSKTQSYDVTNDLQNVDYAAFQLMSVPDVEDFVQREVVPQLNFNHGKIQDVYPASQMQKAFVCEPTTGYPKPLVPFYVDFPAESDATALIKACRSLIEQLDMFRTVFVTASDILYQVVLEQLDLAIETIETTQNVNIATSDFLDRVAKEPVRLGEPLIKVAILKQTSSVRVLLRLSHALYDGLSLERIVRHLHFLYSGKPLPPQIQFSRYMQYVDSVRKESHDFWRDVIQDAQIADLSQASGGSLPSEVGEIKALNLSKVISVPLQALRNSIITQATVFNYACALVMAKETGLKDVVFGRVVSGRQGLPVSWQNIVGPCTNTAPVRAHVDTEGDQLQQLRDMQDQYLLSLPFETLGFDEVKRNCTQWPETVPNYACCITYHNFEYHPKSEMETQQVELGILAKHVELRKEEPLFDLAMAGEVEPDGVHLQVSVIGKSRLFKEERIRYLLEEVCKTFEKLNLTL</sequence>
<dbReference type="PROSITE" id="PS00455">
    <property type="entry name" value="AMP_BINDING"/>
    <property type="match status" value="2"/>
</dbReference>
<dbReference type="GO" id="GO:0044550">
    <property type="term" value="P:secondary metabolite biosynthetic process"/>
    <property type="evidence" value="ECO:0007669"/>
    <property type="project" value="TreeGrafter"/>
</dbReference>
<dbReference type="InterPro" id="IPR000873">
    <property type="entry name" value="AMP-dep_synth/lig_dom"/>
</dbReference>
<dbReference type="GO" id="GO:0016874">
    <property type="term" value="F:ligase activity"/>
    <property type="evidence" value="ECO:0007669"/>
    <property type="project" value="UniProtKB-KW"/>
</dbReference>
<dbReference type="GO" id="GO:0043041">
    <property type="term" value="P:amino acid activation for nonribosomal peptide biosynthetic process"/>
    <property type="evidence" value="ECO:0007669"/>
    <property type="project" value="TreeGrafter"/>
</dbReference>
<dbReference type="PANTHER" id="PTHR45527">
    <property type="entry name" value="NONRIBOSOMAL PEPTIDE SYNTHETASE"/>
    <property type="match status" value="1"/>
</dbReference>
<dbReference type="InterPro" id="IPR042099">
    <property type="entry name" value="ANL_N_sf"/>
</dbReference>
<gene>
    <name evidence="10" type="ORF">VHEMI00301</name>
</gene>
<dbReference type="Pfam" id="PF00550">
    <property type="entry name" value="PP-binding"/>
    <property type="match status" value="3"/>
</dbReference>
<dbReference type="InterPro" id="IPR045851">
    <property type="entry name" value="AMP-bd_C_sf"/>
</dbReference>
<dbReference type="CDD" id="cd19542">
    <property type="entry name" value="CT_NRPS-like"/>
    <property type="match status" value="1"/>
</dbReference>
<dbReference type="GO" id="GO:0005737">
    <property type="term" value="C:cytoplasm"/>
    <property type="evidence" value="ECO:0007669"/>
    <property type="project" value="TreeGrafter"/>
</dbReference>
<dbReference type="InterPro" id="IPR023213">
    <property type="entry name" value="CAT-like_dom_sf"/>
</dbReference>
<protein>
    <recommendedName>
        <fullName evidence="9">Carrier domain-containing protein</fullName>
    </recommendedName>
</protein>
<comment type="pathway">
    <text evidence="1">Alkaloid biosynthesis; ergot alkaloid biosynthesis.</text>
</comment>
<dbReference type="Gene3D" id="3.40.50.980">
    <property type="match status" value="2"/>
</dbReference>
<dbReference type="InterPro" id="IPR009081">
    <property type="entry name" value="PP-bd_ACP"/>
</dbReference>
<dbReference type="CDD" id="cd19531">
    <property type="entry name" value="LCL_NRPS-like"/>
    <property type="match status" value="1"/>
</dbReference>
<dbReference type="InterPro" id="IPR020806">
    <property type="entry name" value="PKS_PP-bd"/>
</dbReference>
<dbReference type="SUPFAM" id="SSF56801">
    <property type="entry name" value="Acetyl-CoA synthetase-like"/>
    <property type="match status" value="2"/>
</dbReference>
<keyword evidence="3" id="KW-0597">Phosphoprotein</keyword>
<evidence type="ECO:0000256" key="5">
    <source>
        <dbReference type="ARBA" id="ARBA00022679"/>
    </source>
</evidence>
<dbReference type="Pfam" id="PF00501">
    <property type="entry name" value="AMP-binding"/>
    <property type="match status" value="2"/>
</dbReference>
<dbReference type="FunFam" id="3.30.300.30:FF:000084">
    <property type="entry name" value="Enniatin synthase"/>
    <property type="match status" value="1"/>
</dbReference>
<dbReference type="CDD" id="cd19545">
    <property type="entry name" value="FUM14_C_NRPS-like"/>
    <property type="match status" value="1"/>
</dbReference>
<feature type="domain" description="Carrier" evidence="9">
    <location>
        <begin position="2520"/>
        <end position="2594"/>
    </location>
</feature>
<dbReference type="Gene3D" id="3.30.559.10">
    <property type="entry name" value="Chloramphenicol acetyltransferase-like domain"/>
    <property type="match status" value="3"/>
</dbReference>
<evidence type="ECO:0000256" key="8">
    <source>
        <dbReference type="SAM" id="MobiDB-lite"/>
    </source>
</evidence>
<evidence type="ECO:0000256" key="2">
    <source>
        <dbReference type="ARBA" id="ARBA00022450"/>
    </source>
</evidence>
<dbReference type="EMBL" id="CDHN01000001">
    <property type="protein sequence ID" value="CEJ80096.1"/>
    <property type="molecule type" value="Genomic_DNA"/>
</dbReference>
<dbReference type="CDD" id="cd05918">
    <property type="entry name" value="A_NRPS_SidN3_like"/>
    <property type="match status" value="1"/>
</dbReference>
<evidence type="ECO:0000313" key="10">
    <source>
        <dbReference type="EMBL" id="CEJ80096.1"/>
    </source>
</evidence>
<dbReference type="STRING" id="1531966.A0A0A1SQ32"/>
<dbReference type="FunFam" id="3.30.300.30:FF:000015">
    <property type="entry name" value="Nonribosomal peptide synthase SidD"/>
    <property type="match status" value="1"/>
</dbReference>
<dbReference type="InterPro" id="IPR006162">
    <property type="entry name" value="Ppantetheine_attach_site"/>
</dbReference>
<evidence type="ECO:0000313" key="11">
    <source>
        <dbReference type="Proteomes" id="UP000039046"/>
    </source>
</evidence>
<evidence type="ECO:0000256" key="6">
    <source>
        <dbReference type="ARBA" id="ARBA00022737"/>
    </source>
</evidence>
<feature type="region of interest" description="Disordered" evidence="8">
    <location>
        <begin position="200"/>
        <end position="231"/>
    </location>
</feature>
<reference evidence="10 11" key="1">
    <citation type="journal article" date="2015" name="Genome Announc.">
        <title>Draft Genome Sequence and Gene Annotation of the Entomopathogenic Fungus Verticillium hemipterigenum.</title>
        <authorList>
            <person name="Horn F."/>
            <person name="Habel A."/>
            <person name="Scharf D.H."/>
            <person name="Dworschak J."/>
            <person name="Brakhage A.A."/>
            <person name="Guthke R."/>
            <person name="Hertweck C."/>
            <person name="Linde J."/>
        </authorList>
    </citation>
    <scope>NUCLEOTIDE SEQUENCE [LARGE SCALE GENOMIC DNA]</scope>
</reference>
<evidence type="ECO:0000256" key="4">
    <source>
        <dbReference type="ARBA" id="ARBA00022598"/>
    </source>
</evidence>
<evidence type="ECO:0000256" key="7">
    <source>
        <dbReference type="ARBA" id="ARBA00029454"/>
    </source>
</evidence>
<dbReference type="Gene3D" id="3.30.559.30">
    <property type="entry name" value="Nonribosomal peptide synthetase, condensation domain"/>
    <property type="match status" value="3"/>
</dbReference>
<dbReference type="SUPFAM" id="SSF53335">
    <property type="entry name" value="S-adenosyl-L-methionine-dependent methyltransferases"/>
    <property type="match status" value="1"/>
</dbReference>
<dbReference type="SMART" id="SM00823">
    <property type="entry name" value="PKS_PP"/>
    <property type="match status" value="3"/>
</dbReference>
<feature type="domain" description="Carrier" evidence="9">
    <location>
        <begin position="1022"/>
        <end position="1098"/>
    </location>
</feature>
<dbReference type="NCBIfam" id="TIGR01733">
    <property type="entry name" value="AA-adenyl-dom"/>
    <property type="match status" value="1"/>
</dbReference>
<dbReference type="PANTHER" id="PTHR45527:SF16">
    <property type="entry name" value="NONRIBOSOMAL PEPTIDE SYNTHASE ATNA-RELATED"/>
    <property type="match status" value="1"/>
</dbReference>
<dbReference type="PROSITE" id="PS50075">
    <property type="entry name" value="CARRIER"/>
    <property type="match status" value="3"/>
</dbReference>
<dbReference type="Proteomes" id="UP000039046">
    <property type="component" value="Unassembled WGS sequence"/>
</dbReference>
<name>A0A0A1SQ32_9HYPO</name>
<dbReference type="InterPro" id="IPR010071">
    <property type="entry name" value="AA_adenyl_dom"/>
</dbReference>
<evidence type="ECO:0000256" key="3">
    <source>
        <dbReference type="ARBA" id="ARBA00022553"/>
    </source>
</evidence>
<dbReference type="InterPro" id="IPR020845">
    <property type="entry name" value="AMP-binding_CS"/>
</dbReference>